<reference evidence="2 3" key="1">
    <citation type="submission" date="2019-12" db="EMBL/GenBank/DDBJ databases">
        <title>Novel species isolated from a subtropical stream in China.</title>
        <authorList>
            <person name="Lu H."/>
        </authorList>
    </citation>
    <scope>NUCLEOTIDE SEQUENCE [LARGE SCALE GENOMIC DNA]</scope>
    <source>
        <strain evidence="2 3">FT94W</strain>
    </source>
</reference>
<evidence type="ECO:0008006" key="4">
    <source>
        <dbReference type="Google" id="ProtNLM"/>
    </source>
</evidence>
<gene>
    <name evidence="2" type="ORF">GTP38_05805</name>
</gene>
<protein>
    <recommendedName>
        <fullName evidence="4">DUF3617 family protein</fullName>
    </recommendedName>
</protein>
<sequence>MFIERLMCASLIASPLLVSAATLQCPALIPASAIQLSDTEADWLPHVASPLYLHAAAPMSGPPEMKGDLADFKASRSKKEWSYTYALEGTFPNGKWLQCTYGERNQVTLSRRLPDDTQECKFTYRKGAKAGQHDITTLCR</sequence>
<evidence type="ECO:0000313" key="3">
    <source>
        <dbReference type="Proteomes" id="UP000449678"/>
    </source>
</evidence>
<feature type="signal peptide" evidence="1">
    <location>
        <begin position="1"/>
        <end position="20"/>
    </location>
</feature>
<feature type="chain" id="PRO_5046914533" description="DUF3617 family protein" evidence="1">
    <location>
        <begin position="21"/>
        <end position="140"/>
    </location>
</feature>
<keyword evidence="3" id="KW-1185">Reference proteome</keyword>
<evidence type="ECO:0000313" key="2">
    <source>
        <dbReference type="EMBL" id="MYM33854.1"/>
    </source>
</evidence>
<dbReference type="EMBL" id="WWCO01000003">
    <property type="protein sequence ID" value="MYM33854.1"/>
    <property type="molecule type" value="Genomic_DNA"/>
</dbReference>
<comment type="caution">
    <text evidence="2">The sequence shown here is derived from an EMBL/GenBank/DDBJ whole genome shotgun (WGS) entry which is preliminary data.</text>
</comment>
<organism evidence="2 3">
    <name type="scientific">Duganella lactea</name>
    <dbReference type="NCBI Taxonomy" id="2692173"/>
    <lineage>
        <taxon>Bacteria</taxon>
        <taxon>Pseudomonadati</taxon>
        <taxon>Pseudomonadota</taxon>
        <taxon>Betaproteobacteria</taxon>
        <taxon>Burkholderiales</taxon>
        <taxon>Oxalobacteraceae</taxon>
        <taxon>Telluria group</taxon>
        <taxon>Duganella</taxon>
    </lineage>
</organism>
<keyword evidence="1" id="KW-0732">Signal</keyword>
<accession>A0ABW9V2D6</accession>
<name>A0ABW9V2D6_9BURK</name>
<dbReference type="NCBIfam" id="NF042415">
    <property type="entry name" value="STY0301_fam"/>
    <property type="match status" value="1"/>
</dbReference>
<dbReference type="InterPro" id="IPR049973">
    <property type="entry name" value="STY0301-like"/>
</dbReference>
<dbReference type="RefSeq" id="WP_160989243.1">
    <property type="nucleotide sequence ID" value="NZ_WWCO01000003.1"/>
</dbReference>
<evidence type="ECO:0000256" key="1">
    <source>
        <dbReference type="SAM" id="SignalP"/>
    </source>
</evidence>
<proteinExistence type="predicted"/>
<dbReference type="Proteomes" id="UP000449678">
    <property type="component" value="Unassembled WGS sequence"/>
</dbReference>